<dbReference type="EMBL" id="KQ418998">
    <property type="protein sequence ID" value="KOF84955.1"/>
    <property type="molecule type" value="Genomic_DNA"/>
</dbReference>
<proteinExistence type="predicted"/>
<name>A0A0L8H870_OCTBM</name>
<feature type="compositionally biased region" description="Basic and acidic residues" evidence="1">
    <location>
        <begin position="104"/>
        <end position="115"/>
    </location>
</feature>
<evidence type="ECO:0000256" key="1">
    <source>
        <dbReference type="SAM" id="MobiDB-lite"/>
    </source>
</evidence>
<evidence type="ECO:0000313" key="2">
    <source>
        <dbReference type="EMBL" id="KOF84955.1"/>
    </source>
</evidence>
<feature type="non-terminal residue" evidence="2">
    <location>
        <position position="1"/>
    </location>
</feature>
<organism evidence="2">
    <name type="scientific">Octopus bimaculoides</name>
    <name type="common">California two-spotted octopus</name>
    <dbReference type="NCBI Taxonomy" id="37653"/>
    <lineage>
        <taxon>Eukaryota</taxon>
        <taxon>Metazoa</taxon>
        <taxon>Spiralia</taxon>
        <taxon>Lophotrochozoa</taxon>
        <taxon>Mollusca</taxon>
        <taxon>Cephalopoda</taxon>
        <taxon>Coleoidea</taxon>
        <taxon>Octopodiformes</taxon>
        <taxon>Octopoda</taxon>
        <taxon>Incirrata</taxon>
        <taxon>Octopodidae</taxon>
        <taxon>Octopus</taxon>
    </lineage>
</organism>
<protein>
    <submittedName>
        <fullName evidence="2">Uncharacterized protein</fullName>
    </submittedName>
</protein>
<dbReference type="AlphaFoldDB" id="A0A0L8H870"/>
<reference evidence="2" key="1">
    <citation type="submission" date="2015-07" db="EMBL/GenBank/DDBJ databases">
        <title>MeaNS - Measles Nucleotide Surveillance Program.</title>
        <authorList>
            <person name="Tran T."/>
            <person name="Druce J."/>
        </authorList>
    </citation>
    <scope>NUCLEOTIDE SEQUENCE</scope>
    <source>
        <strain evidence="2">UCB-OBI-ISO-001</strain>
        <tissue evidence="2">Gonad</tissue>
    </source>
</reference>
<feature type="region of interest" description="Disordered" evidence="1">
    <location>
        <begin position="101"/>
        <end position="123"/>
    </location>
</feature>
<sequence length="123" mass="14099">CDTVRAFADRGKLIEFKQMKFNKTFQKVVNDLGRSWNVSSELFQKLPMLTCQMYMPSASTNVVHQLLSCKRVRSCKVPACSYLSNGLRCTDMCKLRICNNKVPESGDREPELERADSEDDHDD</sequence>
<accession>A0A0L8H870</accession>
<gene>
    <name evidence="2" type="ORF">OCBIM_22021079mg</name>
</gene>